<protein>
    <submittedName>
        <fullName evidence="1">Uncharacterized protein</fullName>
    </submittedName>
</protein>
<reference evidence="1" key="2">
    <citation type="submission" date="2010-03" db="EMBL/GenBank/DDBJ databases">
        <authorList>
            <person name="Pajon A."/>
        </authorList>
    </citation>
    <scope>NUCLEOTIDE SEQUENCE</scope>
    <source>
        <strain evidence="1">Type strain: 18P13</strain>
    </source>
</reference>
<keyword evidence="2" id="KW-1185">Reference proteome</keyword>
<sequence length="151" mass="16920">MGALKDAGIRSLQDNLAAYDAARKQEEKQDANSLKSLFDAYLNTKSKAKRERMLKEFSERRLEFAAYLQAHPELVAAETKRALITAALGGEYVETETGVDSAGKRHKRRRVRQVAPNLQAILQLLESDVAPKPENNLLEIIREGLEAEDEV</sequence>
<reference evidence="1" key="1">
    <citation type="submission" date="2010-03" db="EMBL/GenBank/DDBJ databases">
        <title>The genome sequence of Ruminococcus sp. 18P13.</title>
        <authorList>
            <consortium name="metaHIT consortium -- http://www.metahit.eu/"/>
            <person name="Pajon A."/>
            <person name="Turner K."/>
            <person name="Parkhill J."/>
            <person name="Bernalier A."/>
        </authorList>
    </citation>
    <scope>NUCLEOTIDE SEQUENCE [LARGE SCALE GENOMIC DNA]</scope>
    <source>
        <strain evidence="1">Type strain: 18P13</strain>
    </source>
</reference>
<dbReference type="RefSeq" id="WP_015558755.1">
    <property type="nucleotide sequence ID" value="NC_021039.1"/>
</dbReference>
<evidence type="ECO:0000313" key="2">
    <source>
        <dbReference type="Proteomes" id="UP000007054"/>
    </source>
</evidence>
<dbReference type="PATRIC" id="fig|213810.4.peg.1688"/>
<dbReference type="Proteomes" id="UP000007054">
    <property type="component" value="Chromosome"/>
</dbReference>
<dbReference type="KEGG" id="rch:RUM_17930"/>
<dbReference type="HOGENOM" id="CLU_1730049_0_0_9"/>
<dbReference type="EMBL" id="FP929052">
    <property type="protein sequence ID" value="CBL17849.1"/>
    <property type="molecule type" value="Genomic_DNA"/>
</dbReference>
<dbReference type="STRING" id="213810.RUM_17930"/>
<dbReference type="AlphaFoldDB" id="D4LE04"/>
<evidence type="ECO:0000313" key="1">
    <source>
        <dbReference type="EMBL" id="CBL17849.1"/>
    </source>
</evidence>
<dbReference type="GeneID" id="83156475"/>
<dbReference type="BioCyc" id="RCHA213810:RUM_RS08705-MONOMER"/>
<gene>
    <name evidence="1" type="ordered locus">RUM_17930</name>
</gene>
<accession>D4LE04</accession>
<organism evidence="1 2">
    <name type="scientific">Ruminococcus champanellensis (strain DSM 18848 / JCM 17042 / KCTC 15320 / 18P13)</name>
    <dbReference type="NCBI Taxonomy" id="213810"/>
    <lineage>
        <taxon>Bacteria</taxon>
        <taxon>Bacillati</taxon>
        <taxon>Bacillota</taxon>
        <taxon>Clostridia</taxon>
        <taxon>Eubacteriales</taxon>
        <taxon>Oscillospiraceae</taxon>
        <taxon>Ruminococcus</taxon>
    </lineage>
</organism>
<proteinExistence type="predicted"/>
<name>D4LE04_RUMC1</name>
<dbReference type="OrthoDB" id="9994198at2"/>